<dbReference type="PANTHER" id="PTHR38682">
    <property type="entry name" value="V-TYPE ATP SYNTHASE SUBUNIT C"/>
    <property type="match status" value="1"/>
</dbReference>
<keyword evidence="4" id="KW-1133">Transmembrane helix</keyword>
<dbReference type="InterPro" id="IPR050873">
    <property type="entry name" value="V-ATPase_V0D/AC39_subunit"/>
</dbReference>
<dbReference type="PANTHER" id="PTHR38682:SF1">
    <property type="entry name" value="V-TYPE ATP SYNTHASE SUBUNIT C"/>
    <property type="match status" value="1"/>
</dbReference>
<comment type="caution">
    <text evidence="5">The sequence shown here is derived from an EMBL/GenBank/DDBJ whole genome shotgun (WGS) entry which is preliminary data.</text>
</comment>
<dbReference type="GO" id="GO:0046961">
    <property type="term" value="F:proton-transporting ATPase activity, rotational mechanism"/>
    <property type="evidence" value="ECO:0007669"/>
    <property type="project" value="InterPro"/>
</dbReference>
<dbReference type="InterPro" id="IPR002843">
    <property type="entry name" value="ATPase_V0-cplx_csu/dsu"/>
</dbReference>
<dbReference type="SUPFAM" id="SSF103486">
    <property type="entry name" value="V-type ATP synthase subunit C"/>
    <property type="match status" value="1"/>
</dbReference>
<dbReference type="Gene3D" id="1.10.132.50">
    <property type="entry name" value="ATP synthase (C/AC39) subunit, domain 3"/>
    <property type="match status" value="1"/>
</dbReference>
<keyword evidence="2" id="KW-0813">Transport</keyword>
<dbReference type="Pfam" id="PF01992">
    <property type="entry name" value="vATP-synt_AC39"/>
    <property type="match status" value="1"/>
</dbReference>
<sequence length="399" mass="43602">MMDLPGDVIGEISRELGLLPDQVLIGGIGLLLIVLVIIVLFIGYLKILIHIAAFAYPVARVRAIGNLYITSEGTEELGEVKTIQELGAKLKERGFPLRIDETSTLRDLDLMLDRAAVLDHVALEESAPGSILPFFSAFRSLYEIEQLKTAFRCHLAGLSPDEIRARMIPVGTITPGLIEGCAHAESIDEMVLHLQESVYGKDLQAALDAYHETGTLLALEQALDSGALREIVVSRTKVDNLLAGPVAEFCGTWIDIVNLNAMFRARAGGRAAGVKAARFMPGGASLEEWRLRQLMETPTLAETLHQLAGTDYYTVFQPVITDTEEAGSVHLLEIELDHLLLRNVGSLALTYHLTGGPLIRFMVARRFEVRNIRAVIHALMDGLPAGMASRFFVTERGAA</sequence>
<feature type="transmembrane region" description="Helical" evidence="4">
    <location>
        <begin position="23"/>
        <end position="45"/>
    </location>
</feature>
<accession>A0A0W8F3K6</accession>
<protein>
    <submittedName>
        <fullName evidence="5">Uncharacterized protein</fullName>
    </submittedName>
</protein>
<evidence type="ECO:0000256" key="1">
    <source>
        <dbReference type="ARBA" id="ARBA00006709"/>
    </source>
</evidence>
<comment type="similarity">
    <text evidence="1">Belongs to the V-ATPase V0D/AC39 subunit family.</text>
</comment>
<dbReference type="AlphaFoldDB" id="A0A0W8F3K6"/>
<evidence type="ECO:0000256" key="3">
    <source>
        <dbReference type="ARBA" id="ARBA00023065"/>
    </source>
</evidence>
<dbReference type="InterPro" id="IPR036079">
    <property type="entry name" value="ATPase_csu/dsu_sf"/>
</dbReference>
<evidence type="ECO:0000256" key="2">
    <source>
        <dbReference type="ARBA" id="ARBA00022448"/>
    </source>
</evidence>
<organism evidence="5">
    <name type="scientific">hydrocarbon metagenome</name>
    <dbReference type="NCBI Taxonomy" id="938273"/>
    <lineage>
        <taxon>unclassified sequences</taxon>
        <taxon>metagenomes</taxon>
        <taxon>ecological metagenomes</taxon>
    </lineage>
</organism>
<dbReference type="EMBL" id="LNQE01001553">
    <property type="protein sequence ID" value="KUG15496.1"/>
    <property type="molecule type" value="Genomic_DNA"/>
</dbReference>
<gene>
    <name evidence="5" type="ORF">ASZ90_014852</name>
</gene>
<keyword evidence="4" id="KW-0812">Transmembrane</keyword>
<evidence type="ECO:0000313" key="5">
    <source>
        <dbReference type="EMBL" id="KUG15496.1"/>
    </source>
</evidence>
<dbReference type="InterPro" id="IPR044911">
    <property type="entry name" value="V-type_ATPase_csu/dsu_dom_3"/>
</dbReference>
<dbReference type="InterPro" id="IPR035067">
    <property type="entry name" value="V-type_ATPase_csu/dsu"/>
</dbReference>
<keyword evidence="4" id="KW-0472">Membrane</keyword>
<proteinExistence type="inferred from homology"/>
<dbReference type="Gene3D" id="1.20.1690.10">
    <property type="entry name" value="V-type ATP synthase subunit C domain"/>
    <property type="match status" value="2"/>
</dbReference>
<evidence type="ECO:0000256" key="4">
    <source>
        <dbReference type="SAM" id="Phobius"/>
    </source>
</evidence>
<reference evidence="5" key="1">
    <citation type="journal article" date="2015" name="Proc. Natl. Acad. Sci. U.S.A.">
        <title>Networks of energetic and metabolic interactions define dynamics in microbial communities.</title>
        <authorList>
            <person name="Embree M."/>
            <person name="Liu J.K."/>
            <person name="Al-Bassam M.M."/>
            <person name="Zengler K."/>
        </authorList>
    </citation>
    <scope>NUCLEOTIDE SEQUENCE</scope>
</reference>
<keyword evidence="3" id="KW-0406">Ion transport</keyword>
<name>A0A0W8F3K6_9ZZZZ</name>